<name>A0A1S3JJ46_LINAN</name>
<sequence length="306" mass="33260">MEYIKHNSLARESAYSLNGGYGDSRRISEEIHLKDMPRVLDLNGQEVHSIHSSLIDASSDSGYHNGVRESRRMSEVSQLSAGGGGSTGFTNGGFTAISGYPHGRRMSDAGHLEGRRYSHLQVPTHLYGARSHEDLLGHIETSSMSGHAQRASGARRQSALNAARRMSTLEMKRKHELMGDENARSGSMSLDRRISLVSTNSAAPLLSAINHTARAFGEITVMPIGDQHAHSPHAEVVLEESVAYNSSSQGLMLDAAESQYSAESYEAQQQGYDNHHAYLVGQGDPYGSQHFSGADSYGMYGSYKQS</sequence>
<dbReference type="AlphaFoldDB" id="A0A1S3JJ46"/>
<dbReference type="InParanoid" id="A0A1S3JJ46"/>
<gene>
    <name evidence="2" type="primary">LOC106173750</name>
</gene>
<dbReference type="RefSeq" id="XP_013410435.1">
    <property type="nucleotide sequence ID" value="XM_013554981.1"/>
</dbReference>
<protein>
    <submittedName>
        <fullName evidence="2">Uncharacterized protein LOC106173750</fullName>
    </submittedName>
</protein>
<evidence type="ECO:0000313" key="1">
    <source>
        <dbReference type="Proteomes" id="UP000085678"/>
    </source>
</evidence>
<proteinExistence type="predicted"/>
<accession>A0A1S3JJ46</accession>
<dbReference type="KEGG" id="lak:106173750"/>
<evidence type="ECO:0000313" key="2">
    <source>
        <dbReference type="RefSeq" id="XP_013410435.1"/>
    </source>
</evidence>
<reference evidence="2" key="1">
    <citation type="submission" date="2025-08" db="UniProtKB">
        <authorList>
            <consortium name="RefSeq"/>
        </authorList>
    </citation>
    <scope>IDENTIFICATION</scope>
    <source>
        <tissue evidence="2">Gonads</tissue>
    </source>
</reference>
<organism evidence="1 2">
    <name type="scientific">Lingula anatina</name>
    <name type="common">Brachiopod</name>
    <name type="synonym">Lingula unguis</name>
    <dbReference type="NCBI Taxonomy" id="7574"/>
    <lineage>
        <taxon>Eukaryota</taxon>
        <taxon>Metazoa</taxon>
        <taxon>Spiralia</taxon>
        <taxon>Lophotrochozoa</taxon>
        <taxon>Brachiopoda</taxon>
        <taxon>Linguliformea</taxon>
        <taxon>Lingulata</taxon>
        <taxon>Lingulida</taxon>
        <taxon>Linguloidea</taxon>
        <taxon>Lingulidae</taxon>
        <taxon>Lingula</taxon>
    </lineage>
</organism>
<dbReference type="OrthoDB" id="10037294at2759"/>
<dbReference type="GeneID" id="106173750"/>
<keyword evidence="1" id="KW-1185">Reference proteome</keyword>
<dbReference type="Proteomes" id="UP000085678">
    <property type="component" value="Unplaced"/>
</dbReference>